<gene>
    <name evidence="2" type="ORF">AsAng_0059880</name>
</gene>
<evidence type="ECO:0000256" key="1">
    <source>
        <dbReference type="SAM" id="Phobius"/>
    </source>
</evidence>
<feature type="transmembrane region" description="Helical" evidence="1">
    <location>
        <begin position="6"/>
        <end position="25"/>
    </location>
</feature>
<keyword evidence="1" id="KW-0472">Membrane</keyword>
<organism evidence="2 3">
    <name type="scientific">Aureispira anguillae</name>
    <dbReference type="NCBI Taxonomy" id="2864201"/>
    <lineage>
        <taxon>Bacteria</taxon>
        <taxon>Pseudomonadati</taxon>
        <taxon>Bacteroidota</taxon>
        <taxon>Saprospiria</taxon>
        <taxon>Saprospirales</taxon>
        <taxon>Saprospiraceae</taxon>
        <taxon>Aureispira</taxon>
    </lineage>
</organism>
<dbReference type="AlphaFoldDB" id="A0A916DVJ4"/>
<accession>A0A916DVJ4</accession>
<keyword evidence="1" id="KW-1133">Transmembrane helix</keyword>
<proteinExistence type="predicted"/>
<sequence length="102" mass="12208">MGEFFLFMVTVIGVPMTFYYLSSYFKIKLNHLKQQHNLQEPGQASKDTKQQIRYLMAENEEMKEELRNIKYLLSQNSRQKIDLDYEREQMKLDYDAKGSLSL</sequence>
<reference evidence="2" key="1">
    <citation type="submission" date="2022-09" db="EMBL/GenBank/DDBJ databases">
        <title>Aureispira anguillicida sp. nov., isolated from Leptocephalus of Japanese eel Anguilla japonica.</title>
        <authorList>
            <person name="Yuasa K."/>
            <person name="Mekata T."/>
            <person name="Ikunari K."/>
        </authorList>
    </citation>
    <scope>NUCLEOTIDE SEQUENCE</scope>
    <source>
        <strain evidence="2">EL160426</strain>
    </source>
</reference>
<evidence type="ECO:0000313" key="2">
    <source>
        <dbReference type="EMBL" id="BDS15204.1"/>
    </source>
</evidence>
<dbReference type="RefSeq" id="WP_264790378.1">
    <property type="nucleotide sequence ID" value="NZ_AP026867.1"/>
</dbReference>
<name>A0A916DVJ4_9BACT</name>
<protein>
    <submittedName>
        <fullName evidence="2">Uncharacterized protein</fullName>
    </submittedName>
</protein>
<dbReference type="EMBL" id="AP026867">
    <property type="protein sequence ID" value="BDS15204.1"/>
    <property type="molecule type" value="Genomic_DNA"/>
</dbReference>
<dbReference type="Proteomes" id="UP001060919">
    <property type="component" value="Chromosome"/>
</dbReference>
<keyword evidence="3" id="KW-1185">Reference proteome</keyword>
<keyword evidence="1" id="KW-0812">Transmembrane</keyword>
<dbReference type="KEGG" id="aup:AsAng_0059880"/>
<evidence type="ECO:0000313" key="3">
    <source>
        <dbReference type="Proteomes" id="UP001060919"/>
    </source>
</evidence>